<accession>C5CG35</accession>
<dbReference type="KEGG" id="kol:Kole_0764"/>
<name>C5CG35_KOSOT</name>
<dbReference type="STRING" id="521045.Kole_0764"/>
<dbReference type="AlphaFoldDB" id="C5CG35"/>
<dbReference type="RefSeq" id="WP_015868142.1">
    <property type="nucleotide sequence ID" value="NC_012785.1"/>
</dbReference>
<reference evidence="1 2" key="2">
    <citation type="journal article" date="2011" name="J. Bacteriol.">
        <title>Genome Sequence of Kosmotoga olearia Strain TBF 19.5.1, a Thermophilic Bacterium with a Wide Growth Temperature Range, Isolated from the Troll B Oil Platform in the North Sea.</title>
        <authorList>
            <person name="Swithers K.S."/>
            <person name="Dipippo J.L."/>
            <person name="Bruce D.C."/>
            <person name="Detter C."/>
            <person name="Tapia R."/>
            <person name="Han S."/>
            <person name="Goodwin L.A."/>
            <person name="Han J."/>
            <person name="Woyke T."/>
            <person name="Pitluck S."/>
            <person name="Pennacchio L."/>
            <person name="Nolan M."/>
            <person name="Mikhailova N."/>
            <person name="Land M.L."/>
            <person name="Nesbo C.L."/>
            <person name="Gogarten J.P."/>
            <person name="Noll K.M."/>
        </authorList>
    </citation>
    <scope>NUCLEOTIDE SEQUENCE [LARGE SCALE GENOMIC DNA]</scope>
    <source>
        <strain evidence="2">ATCC BAA-1733 / DSM 21960 / TBF 19.5.1</strain>
    </source>
</reference>
<gene>
    <name evidence="1" type="ordered locus">Kole_0764</name>
</gene>
<proteinExistence type="predicted"/>
<reference evidence="1 2" key="1">
    <citation type="submission" date="2009-06" db="EMBL/GenBank/DDBJ databases">
        <title>Complete sequence of Thermotogales bacterium TBF 19.5.1.</title>
        <authorList>
            <consortium name="US DOE Joint Genome Institute"/>
            <person name="Lucas S."/>
            <person name="Copeland A."/>
            <person name="Lapidus A."/>
            <person name="Glavina del Rio T."/>
            <person name="Tice H."/>
            <person name="Bruce D."/>
            <person name="Goodwin L."/>
            <person name="Pitluck S."/>
            <person name="Chertkov O."/>
            <person name="Brettin T."/>
            <person name="Detter J.C."/>
            <person name="Han C."/>
            <person name="Schmutz J."/>
            <person name="Larimer F."/>
            <person name="Land M."/>
            <person name="Hauser L."/>
            <person name="Kyrpides N."/>
            <person name="Ovchinnikova G."/>
            <person name="Noll K."/>
        </authorList>
    </citation>
    <scope>NUCLEOTIDE SEQUENCE [LARGE SCALE GENOMIC DNA]</scope>
    <source>
        <strain evidence="2">ATCC BAA-1733 / DSM 21960 / TBF 19.5.1</strain>
    </source>
</reference>
<evidence type="ECO:0000313" key="1">
    <source>
        <dbReference type="EMBL" id="ACR79476.1"/>
    </source>
</evidence>
<evidence type="ECO:0000313" key="2">
    <source>
        <dbReference type="Proteomes" id="UP000002382"/>
    </source>
</evidence>
<dbReference type="OrthoDB" id="9815113at2"/>
<organism evidence="1 2">
    <name type="scientific">Kosmotoga olearia (strain ATCC BAA-1733 / DSM 21960 / TBF 19.5.1)</name>
    <dbReference type="NCBI Taxonomy" id="521045"/>
    <lineage>
        <taxon>Bacteria</taxon>
        <taxon>Thermotogati</taxon>
        <taxon>Thermotogota</taxon>
        <taxon>Thermotogae</taxon>
        <taxon>Kosmotogales</taxon>
        <taxon>Kosmotogaceae</taxon>
        <taxon>Kosmotoga</taxon>
    </lineage>
</organism>
<dbReference type="HOGENOM" id="CLU_1608685_0_0_0"/>
<keyword evidence="2" id="KW-1185">Reference proteome</keyword>
<dbReference type="EMBL" id="CP001634">
    <property type="protein sequence ID" value="ACR79476.1"/>
    <property type="molecule type" value="Genomic_DNA"/>
</dbReference>
<dbReference type="Proteomes" id="UP000002382">
    <property type="component" value="Chromosome"/>
</dbReference>
<sequence>MKKLPELFMPVFRYGAFAKPLIIKVINSNLSDNIRYTALSFVHTWKGDYNKALYYTHKALDLCGNSSMRYMLFARELSCKASLGNKDEKLYQFLKSNLNKISGRTREEIEAVILNVEARWGTVKLKRKTRIWGDKKILSAITFHHLGYARRLAEEGKLGSVSNFV</sequence>
<protein>
    <submittedName>
        <fullName evidence="1">Uncharacterized protein</fullName>
    </submittedName>
</protein>